<proteinExistence type="predicted"/>
<sequence>MRSKSGTVGYSGGRNEPLVPSSRTQPVETTSCPALMWYWIEPQVPTRTKVSTPACISSSTAIAVEGPPMPVEHTRTGCPSGVRDWATV</sequence>
<protein>
    <submittedName>
        <fullName evidence="2">Uncharacterized protein</fullName>
    </submittedName>
</protein>
<comment type="caution">
    <text evidence="2">The sequence shown here is derived from an EMBL/GenBank/DDBJ whole genome shotgun (WGS) entry which is preliminary data.</text>
</comment>
<evidence type="ECO:0000256" key="1">
    <source>
        <dbReference type="SAM" id="MobiDB-lite"/>
    </source>
</evidence>
<accession>A0A9X3PPC1</accession>
<feature type="region of interest" description="Disordered" evidence="1">
    <location>
        <begin position="65"/>
        <end position="88"/>
    </location>
</feature>
<name>A0A9X3PPC1_9ACTN</name>
<reference evidence="2" key="1">
    <citation type="submission" date="2022-12" db="EMBL/GenBank/DDBJ databases">
        <title>Gycomyces niveus sp.nov., a novel actinomycete isolated from soil in Shouguang.</title>
        <authorList>
            <person name="Yang X."/>
        </authorList>
    </citation>
    <scope>NUCLEOTIDE SEQUENCE</scope>
    <source>
        <strain evidence="2">DSM 44724</strain>
    </source>
</reference>
<dbReference type="EMBL" id="JAPZVQ010000019">
    <property type="protein sequence ID" value="MDA1387815.1"/>
    <property type="molecule type" value="Genomic_DNA"/>
</dbReference>
<gene>
    <name evidence="2" type="ORF">O2L01_22675</name>
</gene>
<dbReference type="AlphaFoldDB" id="A0A9X3PPC1"/>
<evidence type="ECO:0000313" key="3">
    <source>
        <dbReference type="Proteomes" id="UP001145799"/>
    </source>
</evidence>
<dbReference type="Proteomes" id="UP001145799">
    <property type="component" value="Unassembled WGS sequence"/>
</dbReference>
<feature type="region of interest" description="Disordered" evidence="1">
    <location>
        <begin position="1"/>
        <end position="26"/>
    </location>
</feature>
<organism evidence="2 3">
    <name type="scientific">Glycomyces lechevalierae</name>
    <dbReference type="NCBI Taxonomy" id="256034"/>
    <lineage>
        <taxon>Bacteria</taxon>
        <taxon>Bacillati</taxon>
        <taxon>Actinomycetota</taxon>
        <taxon>Actinomycetes</taxon>
        <taxon>Glycomycetales</taxon>
        <taxon>Glycomycetaceae</taxon>
        <taxon>Glycomyces</taxon>
    </lineage>
</organism>
<evidence type="ECO:0000313" key="2">
    <source>
        <dbReference type="EMBL" id="MDA1387815.1"/>
    </source>
</evidence>